<dbReference type="SUPFAM" id="SSF74653">
    <property type="entry name" value="TolA/TonB C-terminal domain"/>
    <property type="match status" value="1"/>
</dbReference>
<proteinExistence type="predicted"/>
<feature type="transmembrane region" description="Helical" evidence="1">
    <location>
        <begin position="35"/>
        <end position="56"/>
    </location>
</feature>
<keyword evidence="1" id="KW-0472">Membrane</keyword>
<comment type="caution">
    <text evidence="2">The sequence shown here is derived from an EMBL/GenBank/DDBJ whole genome shotgun (WGS) entry which is preliminary data.</text>
</comment>
<dbReference type="Gene3D" id="3.30.1150.10">
    <property type="match status" value="1"/>
</dbReference>
<keyword evidence="1" id="KW-1133">Transmembrane helix</keyword>
<name>A0A2W5ESV4_9SPHI</name>
<reference evidence="2 3" key="1">
    <citation type="submission" date="2017-11" db="EMBL/GenBank/DDBJ databases">
        <title>Infants hospitalized years apart are colonized by the same room-sourced microbial strains.</title>
        <authorList>
            <person name="Brooks B."/>
            <person name="Olm M.R."/>
            <person name="Firek B.A."/>
            <person name="Baker R."/>
            <person name="Thomas B.C."/>
            <person name="Morowitz M.J."/>
            <person name="Banfield J.F."/>
        </authorList>
    </citation>
    <scope>NUCLEOTIDE SEQUENCE [LARGE SCALE GENOMIC DNA]</scope>
    <source>
        <strain evidence="2">S2_009_000_R2_76</strain>
    </source>
</reference>
<dbReference type="Proteomes" id="UP000249645">
    <property type="component" value="Unassembled WGS sequence"/>
</dbReference>
<organism evidence="2 3">
    <name type="scientific">Pseudopedobacter saltans</name>
    <dbReference type="NCBI Taxonomy" id="151895"/>
    <lineage>
        <taxon>Bacteria</taxon>
        <taxon>Pseudomonadati</taxon>
        <taxon>Bacteroidota</taxon>
        <taxon>Sphingobacteriia</taxon>
        <taxon>Sphingobacteriales</taxon>
        <taxon>Sphingobacteriaceae</taxon>
        <taxon>Pseudopedobacter</taxon>
    </lineage>
</organism>
<evidence type="ECO:0000313" key="3">
    <source>
        <dbReference type="Proteomes" id="UP000249645"/>
    </source>
</evidence>
<dbReference type="AlphaFoldDB" id="A0A2W5ESV4"/>
<accession>A0A2W5ESV4</accession>
<gene>
    <name evidence="2" type="ORF">DI598_13880</name>
</gene>
<sequence>MPKRKQHIDFDDIVFERRNKDYGAYSIRKGYRRRFWWSLWISIAFIVILAFSLNGFDRDFLPPPPKPIKTIDVHIDEFRIPKPPIDKERTETKEEIKAKTTKSKTAPTITTQHTKVKDGNLFIKPNENANIGIDDVTGPNLELTAKLKPVEKKEEILIEPEEIDTKESASTKVNQLPHYLGGDSAWYQYLRANINVSSILRNGAMPSVYTAVIAFVVHPDSSISDFKIVTDPGFGTGAEALRIIKKSGKWVPGKRNNKPVKFAQLQAVVFRIKN</sequence>
<dbReference type="EMBL" id="QFOI01000289">
    <property type="protein sequence ID" value="PZP44994.1"/>
    <property type="molecule type" value="Genomic_DNA"/>
</dbReference>
<evidence type="ECO:0008006" key="4">
    <source>
        <dbReference type="Google" id="ProtNLM"/>
    </source>
</evidence>
<evidence type="ECO:0000256" key="1">
    <source>
        <dbReference type="SAM" id="Phobius"/>
    </source>
</evidence>
<evidence type="ECO:0000313" key="2">
    <source>
        <dbReference type="EMBL" id="PZP44994.1"/>
    </source>
</evidence>
<protein>
    <recommendedName>
        <fullName evidence="4">TonB C-terminal domain-containing protein</fullName>
    </recommendedName>
</protein>
<keyword evidence="1" id="KW-0812">Transmembrane</keyword>